<evidence type="ECO:0000256" key="1">
    <source>
        <dbReference type="ARBA" id="ARBA00006336"/>
    </source>
</evidence>
<dbReference type="PANTHER" id="PTHR43540">
    <property type="entry name" value="PEROXYUREIDOACRYLATE/UREIDOACRYLATE AMIDOHYDROLASE-RELATED"/>
    <property type="match status" value="1"/>
</dbReference>
<dbReference type="CDD" id="cd00431">
    <property type="entry name" value="cysteine_hydrolases"/>
    <property type="match status" value="1"/>
</dbReference>
<keyword evidence="2" id="KW-0378">Hydrolase</keyword>
<dbReference type="InterPro" id="IPR000868">
    <property type="entry name" value="Isochorismatase-like_dom"/>
</dbReference>
<organism evidence="4 5">
    <name type="scientific">Natribacillus halophilus</name>
    <dbReference type="NCBI Taxonomy" id="549003"/>
    <lineage>
        <taxon>Bacteria</taxon>
        <taxon>Bacillati</taxon>
        <taxon>Bacillota</taxon>
        <taxon>Bacilli</taxon>
        <taxon>Bacillales</taxon>
        <taxon>Bacillaceae</taxon>
        <taxon>Natribacillus</taxon>
    </lineage>
</organism>
<dbReference type="Proteomes" id="UP000198853">
    <property type="component" value="Unassembled WGS sequence"/>
</dbReference>
<comment type="similarity">
    <text evidence="1">Belongs to the isochorismatase family.</text>
</comment>
<evidence type="ECO:0000313" key="5">
    <source>
        <dbReference type="Proteomes" id="UP000198853"/>
    </source>
</evidence>
<name>A0A1G8RMA1_9BACI</name>
<gene>
    <name evidence="4" type="ORF">SAMN04488123_1195</name>
</gene>
<dbReference type="InterPro" id="IPR050272">
    <property type="entry name" value="Isochorismatase-like_hydrls"/>
</dbReference>
<sequence>MNISIKDGEIMDFQKTALLLIDLQKESKFGIEGVEDVIKKSQKLINVCREQDIPVIYSRHMNRSDRFGISKGEPLDDKGKPVYYSTDSHNFQIFDEIAPKKEEIVIDKFRWSAFHETSLDLILRSLDVKHLIIAGFVTDGCVMTSAFDGFFKDYQINLVKDICAATNEGAHMASILIMANWIYGINIFESEDLIKNIHNEDHQAWKSLEPDSMQFTPETMREMFYKLGGVHE</sequence>
<dbReference type="EMBL" id="FNEN01000019">
    <property type="protein sequence ID" value="SDJ18059.1"/>
    <property type="molecule type" value="Genomic_DNA"/>
</dbReference>
<dbReference type="SUPFAM" id="SSF52499">
    <property type="entry name" value="Isochorismatase-like hydrolases"/>
    <property type="match status" value="1"/>
</dbReference>
<dbReference type="Pfam" id="PF00857">
    <property type="entry name" value="Isochorismatase"/>
    <property type="match status" value="1"/>
</dbReference>
<dbReference type="AlphaFoldDB" id="A0A1G8RMA1"/>
<protein>
    <submittedName>
        <fullName evidence="4">Nicotinamidase-related amidase</fullName>
    </submittedName>
</protein>
<accession>A0A1G8RMA1</accession>
<dbReference type="InterPro" id="IPR036380">
    <property type="entry name" value="Isochorismatase-like_sf"/>
</dbReference>
<dbReference type="Gene3D" id="3.40.50.850">
    <property type="entry name" value="Isochorismatase-like"/>
    <property type="match status" value="1"/>
</dbReference>
<reference evidence="4 5" key="1">
    <citation type="submission" date="2016-10" db="EMBL/GenBank/DDBJ databases">
        <authorList>
            <person name="de Groot N.N."/>
        </authorList>
    </citation>
    <scope>NUCLEOTIDE SEQUENCE [LARGE SCALE GENOMIC DNA]</scope>
    <source>
        <strain evidence="4 5">DSM 21771</strain>
    </source>
</reference>
<dbReference type="GO" id="GO:0016787">
    <property type="term" value="F:hydrolase activity"/>
    <property type="evidence" value="ECO:0007669"/>
    <property type="project" value="UniProtKB-KW"/>
</dbReference>
<keyword evidence="5" id="KW-1185">Reference proteome</keyword>
<dbReference type="RefSeq" id="WP_245723196.1">
    <property type="nucleotide sequence ID" value="NZ_FNEN01000019.1"/>
</dbReference>
<proteinExistence type="inferred from homology"/>
<evidence type="ECO:0000259" key="3">
    <source>
        <dbReference type="Pfam" id="PF00857"/>
    </source>
</evidence>
<dbReference type="PANTHER" id="PTHR43540:SF6">
    <property type="entry name" value="ISOCHORISMATASE-LIKE DOMAIN-CONTAINING PROTEIN"/>
    <property type="match status" value="1"/>
</dbReference>
<feature type="domain" description="Isochorismatase-like" evidence="3">
    <location>
        <begin position="16"/>
        <end position="179"/>
    </location>
</feature>
<evidence type="ECO:0000313" key="4">
    <source>
        <dbReference type="EMBL" id="SDJ18059.1"/>
    </source>
</evidence>
<evidence type="ECO:0000256" key="2">
    <source>
        <dbReference type="ARBA" id="ARBA00022801"/>
    </source>
</evidence>